<gene>
    <name evidence="4" type="ORF">ACFFF7_03040</name>
</gene>
<evidence type="ECO:0000313" key="4">
    <source>
        <dbReference type="EMBL" id="MFC0588380.1"/>
    </source>
</evidence>
<dbReference type="Pfam" id="PF01551">
    <property type="entry name" value="Peptidase_M23"/>
    <property type="match status" value="1"/>
</dbReference>
<dbReference type="Proteomes" id="UP001589943">
    <property type="component" value="Unassembled WGS sequence"/>
</dbReference>
<evidence type="ECO:0000256" key="2">
    <source>
        <dbReference type="SAM" id="SignalP"/>
    </source>
</evidence>
<dbReference type="CDD" id="cd12797">
    <property type="entry name" value="M23_peptidase"/>
    <property type="match status" value="1"/>
</dbReference>
<keyword evidence="5" id="KW-1185">Reference proteome</keyword>
<feature type="domain" description="M23ase beta-sheet core" evidence="3">
    <location>
        <begin position="130"/>
        <end position="224"/>
    </location>
</feature>
<accession>A0ABV6PEX2</accession>
<protein>
    <submittedName>
        <fullName evidence="4">M23 family metallopeptidase</fullName>
        <ecNumber evidence="4">3.4.24.-</ecNumber>
    </submittedName>
</protein>
<dbReference type="EMBL" id="JBHLTL010000001">
    <property type="protein sequence ID" value="MFC0588380.1"/>
    <property type="molecule type" value="Genomic_DNA"/>
</dbReference>
<comment type="caution">
    <text evidence="4">The sequence shown here is derived from an EMBL/GenBank/DDBJ whole genome shotgun (WGS) entry which is preliminary data.</text>
</comment>
<feature type="signal peptide" evidence="2">
    <location>
        <begin position="1"/>
        <end position="31"/>
    </location>
</feature>
<evidence type="ECO:0000256" key="1">
    <source>
        <dbReference type="ARBA" id="ARBA00022729"/>
    </source>
</evidence>
<sequence>MVSTGDPARIGRITCIAIAAWLLAGTATANAREAAAAPVVEALDADADWNDETPEAAPGVTVGRALDLVGRPVDIVAATRRRDDLENPGKRGARGNLGSGTLPFGMPVNASYISSGFGVRTHPLLGIVRGHSGVDLPAAYGSPIRATSDGVVDSAGWRGGYGQAVEIDHGKGVQSRYAHMSRMAVYPGQAVKRGDVIGYVGSTGLSTGPHLHYEIRINGAAVNPYRTLSGR</sequence>
<dbReference type="SUPFAM" id="SSF51261">
    <property type="entry name" value="Duplicated hybrid motif"/>
    <property type="match status" value="1"/>
</dbReference>
<feature type="chain" id="PRO_5045690933" evidence="2">
    <location>
        <begin position="32"/>
        <end position="231"/>
    </location>
</feature>
<dbReference type="EC" id="3.4.24.-" evidence="4"/>
<dbReference type="InterPro" id="IPR016047">
    <property type="entry name" value="M23ase_b-sheet_dom"/>
</dbReference>
<dbReference type="PANTHER" id="PTHR21666">
    <property type="entry name" value="PEPTIDASE-RELATED"/>
    <property type="match status" value="1"/>
</dbReference>
<keyword evidence="4" id="KW-0378">Hydrolase</keyword>
<evidence type="ECO:0000259" key="3">
    <source>
        <dbReference type="Pfam" id="PF01551"/>
    </source>
</evidence>
<dbReference type="Gene3D" id="2.70.70.10">
    <property type="entry name" value="Glucose Permease (Domain IIA)"/>
    <property type="match status" value="1"/>
</dbReference>
<dbReference type="RefSeq" id="WP_379479881.1">
    <property type="nucleotide sequence ID" value="NZ_JBHLTL010000001.1"/>
</dbReference>
<organism evidence="4 5">
    <name type="scientific">Novosphingobium aquiterrae</name>
    <dbReference type="NCBI Taxonomy" id="624388"/>
    <lineage>
        <taxon>Bacteria</taxon>
        <taxon>Pseudomonadati</taxon>
        <taxon>Pseudomonadota</taxon>
        <taxon>Alphaproteobacteria</taxon>
        <taxon>Sphingomonadales</taxon>
        <taxon>Sphingomonadaceae</taxon>
        <taxon>Novosphingobium</taxon>
    </lineage>
</organism>
<dbReference type="InterPro" id="IPR011055">
    <property type="entry name" value="Dup_hybrid_motif"/>
</dbReference>
<dbReference type="InterPro" id="IPR050570">
    <property type="entry name" value="Cell_wall_metabolism_enzyme"/>
</dbReference>
<keyword evidence="1 2" id="KW-0732">Signal</keyword>
<proteinExistence type="predicted"/>
<dbReference type="PANTHER" id="PTHR21666:SF289">
    <property type="entry name" value="L-ALA--D-GLU ENDOPEPTIDASE"/>
    <property type="match status" value="1"/>
</dbReference>
<dbReference type="GO" id="GO:0016787">
    <property type="term" value="F:hydrolase activity"/>
    <property type="evidence" value="ECO:0007669"/>
    <property type="project" value="UniProtKB-KW"/>
</dbReference>
<name>A0ABV6PEX2_9SPHN</name>
<reference evidence="4 5" key="1">
    <citation type="submission" date="2024-09" db="EMBL/GenBank/DDBJ databases">
        <authorList>
            <person name="Sun Q."/>
            <person name="Mori K."/>
        </authorList>
    </citation>
    <scope>NUCLEOTIDE SEQUENCE [LARGE SCALE GENOMIC DNA]</scope>
    <source>
        <strain evidence="4 5">NCAIM B.02537</strain>
    </source>
</reference>
<evidence type="ECO:0000313" key="5">
    <source>
        <dbReference type="Proteomes" id="UP001589943"/>
    </source>
</evidence>